<accession>A0ABT4ZJG1</accession>
<dbReference type="PROSITE" id="PS00146">
    <property type="entry name" value="BETA_LACTAMASE_A"/>
    <property type="match status" value="1"/>
</dbReference>
<evidence type="ECO:0000256" key="5">
    <source>
        <dbReference type="ARBA" id="ARBA00023251"/>
    </source>
</evidence>
<dbReference type="PRINTS" id="PR00118">
    <property type="entry name" value="BLACTAMASEA"/>
</dbReference>
<dbReference type="GO" id="GO:0008800">
    <property type="term" value="F:beta-lactamase activity"/>
    <property type="evidence" value="ECO:0007669"/>
    <property type="project" value="UniProtKB-EC"/>
</dbReference>
<proteinExistence type="inferred from homology"/>
<evidence type="ECO:0000256" key="1">
    <source>
        <dbReference type="ARBA" id="ARBA00001526"/>
    </source>
</evidence>
<evidence type="ECO:0000259" key="9">
    <source>
        <dbReference type="Pfam" id="PF13354"/>
    </source>
</evidence>
<gene>
    <name evidence="10" type="primary">bla</name>
    <name evidence="10" type="ORF">PAF17_17810</name>
</gene>
<dbReference type="EMBL" id="JAQBIE010000032">
    <property type="protein sequence ID" value="MDB6179344.1"/>
    <property type="molecule type" value="Genomic_DNA"/>
</dbReference>
<evidence type="ECO:0000256" key="6">
    <source>
        <dbReference type="RuleBase" id="RU361140"/>
    </source>
</evidence>
<evidence type="ECO:0000256" key="7">
    <source>
        <dbReference type="SAM" id="MobiDB-lite"/>
    </source>
</evidence>
<feature type="domain" description="Beta-lactamase class A catalytic" evidence="9">
    <location>
        <begin position="51"/>
        <end position="265"/>
    </location>
</feature>
<feature type="region of interest" description="Disordered" evidence="7">
    <location>
        <begin position="162"/>
        <end position="187"/>
    </location>
</feature>
<evidence type="ECO:0000256" key="3">
    <source>
        <dbReference type="ARBA" id="ARBA00012865"/>
    </source>
</evidence>
<dbReference type="PANTHER" id="PTHR35333">
    <property type="entry name" value="BETA-LACTAMASE"/>
    <property type="match status" value="1"/>
</dbReference>
<dbReference type="Proteomes" id="UP001165641">
    <property type="component" value="Unassembled WGS sequence"/>
</dbReference>
<evidence type="ECO:0000313" key="10">
    <source>
        <dbReference type="EMBL" id="MDB6179344.1"/>
    </source>
</evidence>
<evidence type="ECO:0000256" key="4">
    <source>
        <dbReference type="ARBA" id="ARBA00022801"/>
    </source>
</evidence>
<dbReference type="Pfam" id="PF13354">
    <property type="entry name" value="Beta-lactamase2"/>
    <property type="match status" value="1"/>
</dbReference>
<sequence>MRFTVTVLSRLAAGLCLGLSLASASLAQSPADALSRSVAQIEERLDGRIGLSLVDTGRGRSWTYRTDERFAMNSTVKTAICGAVLARRDAGDLSLSDTLPVKPQDILSYAPVTERKVGARMSLAELCLAALDQSDNTATNMLIDHLGGPQAVTNFLRSTGDRVSRLDRREPELNDVPPGDPHDTTTPAAMSETLRNLLLDGALTPESRRQLADWMSLGGVTGNLLRPHAPEGWRIADKSGSGSQTRNIIAMITPEGEAPWIATIFISDVDADFDTRNAALQEVGGVVMSFIGDRQQ</sequence>
<feature type="chain" id="PRO_5046114864" description="Beta-lactamase" evidence="8">
    <location>
        <begin position="28"/>
        <end position="296"/>
    </location>
</feature>
<protein>
    <recommendedName>
        <fullName evidence="3 6">Beta-lactamase</fullName>
        <ecNumber evidence="3 6">3.5.2.6</ecNumber>
    </recommendedName>
</protein>
<feature type="signal peptide" evidence="8">
    <location>
        <begin position="1"/>
        <end position="27"/>
    </location>
</feature>
<evidence type="ECO:0000313" key="11">
    <source>
        <dbReference type="Proteomes" id="UP001165641"/>
    </source>
</evidence>
<keyword evidence="5 6" id="KW-0046">Antibiotic resistance</keyword>
<organism evidence="10 11">
    <name type="scientific">Paracoccus onchidii</name>
    <dbReference type="NCBI Taxonomy" id="3017813"/>
    <lineage>
        <taxon>Bacteria</taxon>
        <taxon>Pseudomonadati</taxon>
        <taxon>Pseudomonadota</taxon>
        <taxon>Alphaproteobacteria</taxon>
        <taxon>Rhodobacterales</taxon>
        <taxon>Paracoccaceae</taxon>
        <taxon>Paracoccus</taxon>
    </lineage>
</organism>
<dbReference type="EC" id="3.5.2.6" evidence="3 6"/>
<evidence type="ECO:0000256" key="8">
    <source>
        <dbReference type="SAM" id="SignalP"/>
    </source>
</evidence>
<dbReference type="InterPro" id="IPR023650">
    <property type="entry name" value="Beta-lactam_class-A_AS"/>
</dbReference>
<comment type="similarity">
    <text evidence="2 6">Belongs to the class-A beta-lactamase family.</text>
</comment>
<evidence type="ECO:0000256" key="2">
    <source>
        <dbReference type="ARBA" id="ARBA00009009"/>
    </source>
</evidence>
<keyword evidence="11" id="KW-1185">Reference proteome</keyword>
<keyword evidence="4 6" id="KW-0378">Hydrolase</keyword>
<dbReference type="RefSeq" id="WP_271890444.1">
    <property type="nucleotide sequence ID" value="NZ_JAQBIE010000032.1"/>
</dbReference>
<dbReference type="Gene3D" id="3.40.710.10">
    <property type="entry name" value="DD-peptidase/beta-lactamase superfamily"/>
    <property type="match status" value="1"/>
</dbReference>
<dbReference type="InterPro" id="IPR000871">
    <property type="entry name" value="Beta-lactam_class-A"/>
</dbReference>
<keyword evidence="8" id="KW-0732">Signal</keyword>
<feature type="compositionally biased region" description="Basic and acidic residues" evidence="7">
    <location>
        <begin position="162"/>
        <end position="172"/>
    </location>
</feature>
<dbReference type="InterPro" id="IPR045155">
    <property type="entry name" value="Beta-lactam_cat"/>
</dbReference>
<dbReference type="PANTHER" id="PTHR35333:SF3">
    <property type="entry name" value="BETA-LACTAMASE-TYPE TRANSPEPTIDASE FOLD CONTAINING PROTEIN"/>
    <property type="match status" value="1"/>
</dbReference>
<name>A0ABT4ZJG1_9RHOB</name>
<dbReference type="NCBIfam" id="NF033103">
    <property type="entry name" value="bla_class_A"/>
    <property type="match status" value="1"/>
</dbReference>
<comment type="caution">
    <text evidence="10">The sequence shown here is derived from an EMBL/GenBank/DDBJ whole genome shotgun (WGS) entry which is preliminary data.</text>
</comment>
<dbReference type="SUPFAM" id="SSF56601">
    <property type="entry name" value="beta-lactamase/transpeptidase-like"/>
    <property type="match status" value="1"/>
</dbReference>
<reference evidence="10" key="1">
    <citation type="submission" date="2022-12" db="EMBL/GenBank/DDBJ databases">
        <title>Paracoccus onchidii sp. nov., isolated from a marine invertebrate from the South China Sea.</title>
        <authorList>
            <person name="Xu S."/>
            <person name="Liu Z."/>
            <person name="Xu Y."/>
        </authorList>
    </citation>
    <scope>NUCLEOTIDE SEQUENCE</scope>
    <source>
        <strain evidence="10">Z330</strain>
    </source>
</reference>
<comment type="catalytic activity">
    <reaction evidence="1 6">
        <text>a beta-lactam + H2O = a substituted beta-amino acid</text>
        <dbReference type="Rhea" id="RHEA:20401"/>
        <dbReference type="ChEBI" id="CHEBI:15377"/>
        <dbReference type="ChEBI" id="CHEBI:35627"/>
        <dbReference type="ChEBI" id="CHEBI:140347"/>
        <dbReference type="EC" id="3.5.2.6"/>
    </reaction>
</comment>
<dbReference type="InterPro" id="IPR012338">
    <property type="entry name" value="Beta-lactam/transpept-like"/>
</dbReference>